<protein>
    <submittedName>
        <fullName evidence="9">Uu.00g030180.m01.CDS01</fullName>
    </submittedName>
</protein>
<feature type="domain" description="Peptidase S8/S53" evidence="8">
    <location>
        <begin position="177"/>
        <end position="403"/>
    </location>
</feature>
<proteinExistence type="inferred from homology"/>
<comment type="similarity">
    <text evidence="1 5 6">Belongs to the peptidase S8 family.</text>
</comment>
<comment type="caution">
    <text evidence="9">The sequence shown here is derived from an EMBL/GenBank/DDBJ whole genome shotgun (WGS) entry which is preliminary data.</text>
</comment>
<dbReference type="FunFam" id="3.40.50.200:FF:000007">
    <property type="entry name" value="Subtilisin-like serine protease"/>
    <property type="match status" value="1"/>
</dbReference>
<dbReference type="InterPro" id="IPR036852">
    <property type="entry name" value="Peptidase_S8/S53_dom_sf"/>
</dbReference>
<dbReference type="PROSITE" id="PS00137">
    <property type="entry name" value="SUBTILASE_HIS"/>
    <property type="match status" value="1"/>
</dbReference>
<dbReference type="PRINTS" id="PR00723">
    <property type="entry name" value="SUBTILISIN"/>
</dbReference>
<dbReference type="InterPro" id="IPR023827">
    <property type="entry name" value="Peptidase_S8_Asp-AS"/>
</dbReference>
<gene>
    <name evidence="9" type="ORF">KHLLAP_LOCUS633</name>
</gene>
<keyword evidence="2 5" id="KW-0645">Protease</keyword>
<evidence type="ECO:0000256" key="3">
    <source>
        <dbReference type="ARBA" id="ARBA00022801"/>
    </source>
</evidence>
<keyword evidence="10" id="KW-1185">Reference proteome</keyword>
<accession>A0AAI8V8A0</accession>
<evidence type="ECO:0000313" key="9">
    <source>
        <dbReference type="EMBL" id="CAJ2500165.1"/>
    </source>
</evidence>
<evidence type="ECO:0000313" key="10">
    <source>
        <dbReference type="Proteomes" id="UP001295740"/>
    </source>
</evidence>
<dbReference type="InterPro" id="IPR050131">
    <property type="entry name" value="Peptidase_S8_subtilisin-like"/>
</dbReference>
<dbReference type="PROSITE" id="PS00138">
    <property type="entry name" value="SUBTILASE_SER"/>
    <property type="match status" value="1"/>
</dbReference>
<dbReference type="GO" id="GO:0006508">
    <property type="term" value="P:proteolysis"/>
    <property type="evidence" value="ECO:0007669"/>
    <property type="project" value="UniProtKB-KW"/>
</dbReference>
<dbReference type="Proteomes" id="UP001295740">
    <property type="component" value="Unassembled WGS sequence"/>
</dbReference>
<feature type="active site" description="Charge relay system" evidence="5">
    <location>
        <position position="376"/>
    </location>
</feature>
<dbReference type="CDD" id="cd04077">
    <property type="entry name" value="Peptidases_S8_PCSK9_ProteinaseK_like"/>
    <property type="match status" value="1"/>
</dbReference>
<reference evidence="9" key="1">
    <citation type="submission" date="2023-10" db="EMBL/GenBank/DDBJ databases">
        <authorList>
            <person name="Hackl T."/>
        </authorList>
    </citation>
    <scope>NUCLEOTIDE SEQUENCE</scope>
</reference>
<feature type="signal peptide" evidence="7">
    <location>
        <begin position="1"/>
        <end position="22"/>
    </location>
</feature>
<dbReference type="PROSITE" id="PS00136">
    <property type="entry name" value="SUBTILASE_ASP"/>
    <property type="match status" value="1"/>
</dbReference>
<organism evidence="9 10">
    <name type="scientific">Anthostomella pinea</name>
    <dbReference type="NCBI Taxonomy" id="933095"/>
    <lineage>
        <taxon>Eukaryota</taxon>
        <taxon>Fungi</taxon>
        <taxon>Dikarya</taxon>
        <taxon>Ascomycota</taxon>
        <taxon>Pezizomycotina</taxon>
        <taxon>Sordariomycetes</taxon>
        <taxon>Xylariomycetidae</taxon>
        <taxon>Xylariales</taxon>
        <taxon>Xylariaceae</taxon>
        <taxon>Anthostomella</taxon>
    </lineage>
</organism>
<keyword evidence="7" id="KW-0732">Signal</keyword>
<keyword evidence="4 5" id="KW-0720">Serine protease</keyword>
<evidence type="ECO:0000256" key="5">
    <source>
        <dbReference type="PROSITE-ProRule" id="PRU01240"/>
    </source>
</evidence>
<feature type="active site" description="Charge relay system" evidence="5">
    <location>
        <position position="186"/>
    </location>
</feature>
<name>A0AAI8V8A0_9PEZI</name>
<evidence type="ECO:0000256" key="1">
    <source>
        <dbReference type="ARBA" id="ARBA00011073"/>
    </source>
</evidence>
<dbReference type="InterPro" id="IPR034193">
    <property type="entry name" value="PCSK9_ProteinaseK-like"/>
</dbReference>
<dbReference type="InterPro" id="IPR022398">
    <property type="entry name" value="Peptidase_S8_His-AS"/>
</dbReference>
<dbReference type="InterPro" id="IPR023828">
    <property type="entry name" value="Peptidase_S8_Ser-AS"/>
</dbReference>
<dbReference type="InterPro" id="IPR000209">
    <property type="entry name" value="Peptidase_S8/S53_dom"/>
</dbReference>
<evidence type="ECO:0000256" key="6">
    <source>
        <dbReference type="RuleBase" id="RU003355"/>
    </source>
</evidence>
<dbReference type="AlphaFoldDB" id="A0AAI8V8A0"/>
<dbReference type="PROSITE" id="PS51892">
    <property type="entry name" value="SUBTILASE"/>
    <property type="match status" value="1"/>
</dbReference>
<dbReference type="SUPFAM" id="SSF52743">
    <property type="entry name" value="Subtilisin-like"/>
    <property type="match status" value="1"/>
</dbReference>
<dbReference type="InterPro" id="IPR015500">
    <property type="entry name" value="Peptidase_S8_subtilisin-rel"/>
</dbReference>
<keyword evidence="3 5" id="KW-0378">Hydrolase</keyword>
<feature type="active site" description="Charge relay system" evidence="5">
    <location>
        <position position="218"/>
    </location>
</feature>
<dbReference type="EMBL" id="CAUWAG010000003">
    <property type="protein sequence ID" value="CAJ2500165.1"/>
    <property type="molecule type" value="Genomic_DNA"/>
</dbReference>
<dbReference type="PANTHER" id="PTHR43806:SF11">
    <property type="entry name" value="CEREVISIN-RELATED"/>
    <property type="match status" value="1"/>
</dbReference>
<dbReference type="Pfam" id="PF00082">
    <property type="entry name" value="Peptidase_S8"/>
    <property type="match status" value="1"/>
</dbReference>
<sequence>MAPRFTTILASLLALSPLSALGSPLNRWHPAAASASAPAVSTLGAFVANQDARDVVPNSYIVVYHKNSTSDEIDAHEATIKSAVTKRNLGKRGLSGQLLSTRVRSFSMANGWRATALEGDDDMMTEINAMGSVNFVEANQYVKALALQTQENATPGLIRLSNAEPGGTGYTFDDSAGTGITAYVVDTGILTTHEEFQGRATVGFNAVEGSQDTDDNGHGSHVSGTIGGATFGVAKNVNLIGVKVLGADGGGTNADVIDGLNFVESDVAEKKLAGKTVMNMSLGGGQSTAINNAIEGLVEAGVVPVVAAGNEAANANTSSPASSPNAITVGAIDATTDQRASFSNFGAVVDVYGPGVDVLSVGIENNTATNILSGTSMASPHIAGLAAYLMSLEGLTNATAVSNRMKTLGAATGATVLRNAQGTTDTIANNGNK</sequence>
<dbReference type="Gene3D" id="3.40.50.200">
    <property type="entry name" value="Peptidase S8/S53 domain"/>
    <property type="match status" value="1"/>
</dbReference>
<dbReference type="PANTHER" id="PTHR43806">
    <property type="entry name" value="PEPTIDASE S8"/>
    <property type="match status" value="1"/>
</dbReference>
<evidence type="ECO:0000259" key="8">
    <source>
        <dbReference type="Pfam" id="PF00082"/>
    </source>
</evidence>
<evidence type="ECO:0000256" key="7">
    <source>
        <dbReference type="SAM" id="SignalP"/>
    </source>
</evidence>
<feature type="chain" id="PRO_5042608015" evidence="7">
    <location>
        <begin position="23"/>
        <end position="433"/>
    </location>
</feature>
<evidence type="ECO:0000256" key="2">
    <source>
        <dbReference type="ARBA" id="ARBA00022670"/>
    </source>
</evidence>
<dbReference type="GO" id="GO:0004252">
    <property type="term" value="F:serine-type endopeptidase activity"/>
    <property type="evidence" value="ECO:0007669"/>
    <property type="project" value="UniProtKB-UniRule"/>
</dbReference>
<evidence type="ECO:0000256" key="4">
    <source>
        <dbReference type="ARBA" id="ARBA00022825"/>
    </source>
</evidence>